<feature type="compositionally biased region" description="Polar residues" evidence="1">
    <location>
        <begin position="184"/>
        <end position="205"/>
    </location>
</feature>
<feature type="compositionally biased region" description="Polar residues" evidence="1">
    <location>
        <begin position="382"/>
        <end position="392"/>
    </location>
</feature>
<dbReference type="AlphaFoldDB" id="A0A8H7W852"/>
<protein>
    <submittedName>
        <fullName evidence="2">Uncharacterized protein</fullName>
    </submittedName>
</protein>
<evidence type="ECO:0000313" key="2">
    <source>
        <dbReference type="EMBL" id="KAG4414404.1"/>
    </source>
</evidence>
<proteinExistence type="predicted"/>
<name>A0A8H7W852_9HELO</name>
<gene>
    <name evidence="2" type="ORF">IFR04_012467</name>
</gene>
<evidence type="ECO:0000313" key="3">
    <source>
        <dbReference type="Proteomes" id="UP000664132"/>
    </source>
</evidence>
<keyword evidence="3" id="KW-1185">Reference proteome</keyword>
<feature type="compositionally biased region" description="Acidic residues" evidence="1">
    <location>
        <begin position="399"/>
        <end position="409"/>
    </location>
</feature>
<feature type="compositionally biased region" description="Basic and acidic residues" evidence="1">
    <location>
        <begin position="410"/>
        <end position="420"/>
    </location>
</feature>
<comment type="caution">
    <text evidence="2">The sequence shown here is derived from an EMBL/GenBank/DDBJ whole genome shotgun (WGS) entry which is preliminary data.</text>
</comment>
<feature type="region of interest" description="Disordered" evidence="1">
    <location>
        <begin position="37"/>
        <end position="56"/>
    </location>
</feature>
<feature type="region of interest" description="Disordered" evidence="1">
    <location>
        <begin position="369"/>
        <end position="420"/>
    </location>
</feature>
<organism evidence="2 3">
    <name type="scientific">Cadophora malorum</name>
    <dbReference type="NCBI Taxonomy" id="108018"/>
    <lineage>
        <taxon>Eukaryota</taxon>
        <taxon>Fungi</taxon>
        <taxon>Dikarya</taxon>
        <taxon>Ascomycota</taxon>
        <taxon>Pezizomycotina</taxon>
        <taxon>Leotiomycetes</taxon>
        <taxon>Helotiales</taxon>
        <taxon>Ploettnerulaceae</taxon>
        <taxon>Cadophora</taxon>
    </lineage>
</organism>
<feature type="region of interest" description="Disordered" evidence="1">
    <location>
        <begin position="163"/>
        <end position="229"/>
    </location>
</feature>
<sequence>MTFLNRLGLRCRNSTKKATPPGDLSEDEVDLDVFNPFTQSDMGITPDGKPISSFSSGSAYTAVDSPRMTMEDFLERAQNAVADGRSQDTGRPVTIDPTANRPRENRVTFSSDPELRRVAARNSLHRRFKVDYAASIDLTDSDVVPGKKVDTDSEAQAILEQLRPSRARPNVRPDSLAEDETPNRSRFSFEYSSPNISRCNLSFASPKSRLSDPQTNASTPPQSFPETPARPVAEYGNAPAFSSSRNHSALTAPVPSFQKVAGYKYELPQERTMRQSIRQAELLSIPSRPSPTITRHRDPPRTSKVNGIKPAVNHVPEPTIKRSIEVAYMRRPSSVIGAKIQKEDPRSKQERMLNTATKRWSFWGSINRAGDDVPKFRRFNPRSRNPSENNDVSVFELEHSDDDEEDEDRTEAFRSIEHAD</sequence>
<dbReference type="EMBL" id="JAFJYH010000266">
    <property type="protein sequence ID" value="KAG4414404.1"/>
    <property type="molecule type" value="Genomic_DNA"/>
</dbReference>
<feature type="compositionally biased region" description="Polar residues" evidence="1">
    <location>
        <begin position="211"/>
        <end position="225"/>
    </location>
</feature>
<dbReference type="OrthoDB" id="3552238at2759"/>
<feature type="region of interest" description="Disordered" evidence="1">
    <location>
        <begin position="287"/>
        <end position="313"/>
    </location>
</feature>
<evidence type="ECO:0000256" key="1">
    <source>
        <dbReference type="SAM" id="MobiDB-lite"/>
    </source>
</evidence>
<feature type="region of interest" description="Disordered" evidence="1">
    <location>
        <begin position="82"/>
        <end position="102"/>
    </location>
</feature>
<accession>A0A8H7W852</accession>
<dbReference type="Proteomes" id="UP000664132">
    <property type="component" value="Unassembled WGS sequence"/>
</dbReference>
<reference evidence="2" key="1">
    <citation type="submission" date="2021-02" db="EMBL/GenBank/DDBJ databases">
        <title>Genome sequence Cadophora malorum strain M34.</title>
        <authorList>
            <person name="Stefanovic E."/>
            <person name="Vu D."/>
            <person name="Scully C."/>
            <person name="Dijksterhuis J."/>
            <person name="Roader J."/>
            <person name="Houbraken J."/>
        </authorList>
    </citation>
    <scope>NUCLEOTIDE SEQUENCE</scope>
    <source>
        <strain evidence="2">M34</strain>
    </source>
</reference>